<dbReference type="Pfam" id="PF02204">
    <property type="entry name" value="VPS9"/>
    <property type="match status" value="1"/>
</dbReference>
<dbReference type="PROSITE" id="PS51205">
    <property type="entry name" value="VPS9"/>
    <property type="match status" value="1"/>
</dbReference>
<dbReference type="InterPro" id="IPR001936">
    <property type="entry name" value="RasGAP_dom"/>
</dbReference>
<evidence type="ECO:0008006" key="12">
    <source>
        <dbReference type="Google" id="ProtNLM"/>
    </source>
</evidence>
<feature type="compositionally biased region" description="Polar residues" evidence="7">
    <location>
        <begin position="637"/>
        <end position="664"/>
    </location>
</feature>
<dbReference type="PANTHER" id="PTHR23101">
    <property type="entry name" value="RAB GDP/GTP EXCHANGE FACTOR"/>
    <property type="match status" value="1"/>
</dbReference>
<evidence type="ECO:0000256" key="6">
    <source>
        <dbReference type="ARBA" id="ARBA00023136"/>
    </source>
</evidence>
<dbReference type="CDD" id="cd05129">
    <property type="entry name" value="RasGAP_RAP6"/>
    <property type="match status" value="1"/>
</dbReference>
<dbReference type="GO" id="GO:0030139">
    <property type="term" value="C:endocytic vesicle"/>
    <property type="evidence" value="ECO:0007669"/>
    <property type="project" value="TreeGrafter"/>
</dbReference>
<proteinExistence type="inferred from homology"/>
<gene>
    <name evidence="10" type="ORF">GSLYS_00014056001</name>
</gene>
<feature type="region of interest" description="Disordered" evidence="7">
    <location>
        <begin position="565"/>
        <end position="685"/>
    </location>
</feature>
<feature type="region of interest" description="Disordered" evidence="7">
    <location>
        <begin position="753"/>
        <end position="781"/>
    </location>
</feature>
<dbReference type="Gene3D" id="1.10.246.120">
    <property type="match status" value="1"/>
</dbReference>
<feature type="compositionally biased region" description="Polar residues" evidence="7">
    <location>
        <begin position="1391"/>
        <end position="1404"/>
    </location>
</feature>
<dbReference type="GO" id="GO:0031267">
    <property type="term" value="F:small GTPase binding"/>
    <property type="evidence" value="ECO:0007669"/>
    <property type="project" value="TreeGrafter"/>
</dbReference>
<dbReference type="GO" id="GO:0005096">
    <property type="term" value="F:GTPase activator activity"/>
    <property type="evidence" value="ECO:0007669"/>
    <property type="project" value="UniProtKB-KW"/>
</dbReference>
<dbReference type="SUPFAM" id="SSF109993">
    <property type="entry name" value="VPS9 domain"/>
    <property type="match status" value="1"/>
</dbReference>
<feature type="region of interest" description="Disordered" evidence="7">
    <location>
        <begin position="1235"/>
        <end position="1459"/>
    </location>
</feature>
<dbReference type="InterPro" id="IPR003123">
    <property type="entry name" value="VPS9"/>
</dbReference>
<dbReference type="PROSITE" id="PS50018">
    <property type="entry name" value="RAS_GTPASE_ACTIV_2"/>
    <property type="match status" value="1"/>
</dbReference>
<feature type="compositionally biased region" description="Basic and acidic residues" evidence="7">
    <location>
        <begin position="1287"/>
        <end position="1305"/>
    </location>
</feature>
<evidence type="ECO:0000256" key="7">
    <source>
        <dbReference type="SAM" id="MobiDB-lite"/>
    </source>
</evidence>
<feature type="compositionally biased region" description="Polar residues" evidence="7">
    <location>
        <begin position="970"/>
        <end position="982"/>
    </location>
</feature>
<organism evidence="10 11">
    <name type="scientific">Lymnaea stagnalis</name>
    <name type="common">Great pond snail</name>
    <name type="synonym">Helix stagnalis</name>
    <dbReference type="NCBI Taxonomy" id="6523"/>
    <lineage>
        <taxon>Eukaryota</taxon>
        <taxon>Metazoa</taxon>
        <taxon>Spiralia</taxon>
        <taxon>Lophotrochozoa</taxon>
        <taxon>Mollusca</taxon>
        <taxon>Gastropoda</taxon>
        <taxon>Heterobranchia</taxon>
        <taxon>Euthyneura</taxon>
        <taxon>Panpulmonata</taxon>
        <taxon>Hygrophila</taxon>
        <taxon>Lymnaeoidea</taxon>
        <taxon>Lymnaeidae</taxon>
        <taxon>Lymnaea</taxon>
    </lineage>
</organism>
<keyword evidence="6" id="KW-0472">Membrane</keyword>
<dbReference type="GO" id="GO:0051049">
    <property type="term" value="P:regulation of transport"/>
    <property type="evidence" value="ECO:0007669"/>
    <property type="project" value="UniProtKB-ARBA"/>
</dbReference>
<feature type="compositionally biased region" description="Basic and acidic residues" evidence="7">
    <location>
        <begin position="1007"/>
        <end position="1017"/>
    </location>
</feature>
<name>A0AAV2I7E7_LYMST</name>
<feature type="compositionally biased region" description="Basic residues" evidence="7">
    <location>
        <begin position="1361"/>
        <end position="1370"/>
    </location>
</feature>
<evidence type="ECO:0000313" key="11">
    <source>
        <dbReference type="Proteomes" id="UP001497497"/>
    </source>
</evidence>
<feature type="compositionally biased region" description="Low complexity" evidence="7">
    <location>
        <begin position="1425"/>
        <end position="1445"/>
    </location>
</feature>
<keyword evidence="5" id="KW-0344">Guanine-nucleotide releasing factor</keyword>
<dbReference type="SUPFAM" id="SSF48350">
    <property type="entry name" value="GTPase activation domain, GAP"/>
    <property type="match status" value="1"/>
</dbReference>
<feature type="region of interest" description="Disordered" evidence="7">
    <location>
        <begin position="1136"/>
        <end position="1185"/>
    </location>
</feature>
<feature type="compositionally biased region" description="Polar residues" evidence="7">
    <location>
        <begin position="713"/>
        <end position="723"/>
    </location>
</feature>
<keyword evidence="3" id="KW-0343">GTPase activation</keyword>
<accession>A0AAV2I7E7</accession>
<feature type="compositionally biased region" description="Low complexity" evidence="7">
    <location>
        <begin position="1025"/>
        <end position="1047"/>
    </location>
</feature>
<comment type="caution">
    <text evidence="10">The sequence shown here is derived from an EMBL/GenBank/DDBJ whole genome shotgun (WGS) entry which is preliminary data.</text>
</comment>
<evidence type="ECO:0000256" key="2">
    <source>
        <dbReference type="ARBA" id="ARBA00008489"/>
    </source>
</evidence>
<dbReference type="SMART" id="SM00167">
    <property type="entry name" value="VPS9"/>
    <property type="match status" value="1"/>
</dbReference>
<dbReference type="PANTHER" id="PTHR23101:SF25">
    <property type="entry name" value="GTPASE-ACTIVATING PROTEIN AND VPS9 DOMAIN-CONTAINING PROTEIN 1"/>
    <property type="match status" value="1"/>
</dbReference>
<dbReference type="GO" id="GO:0005085">
    <property type="term" value="F:guanyl-nucleotide exchange factor activity"/>
    <property type="evidence" value="ECO:0007669"/>
    <property type="project" value="UniProtKB-KW"/>
</dbReference>
<dbReference type="FunFam" id="1.20.1050.80:FF:000001">
    <property type="entry name" value="GTPase-activating protein and VPS9 domain-containing protein 1 isoform X1"/>
    <property type="match status" value="1"/>
</dbReference>
<dbReference type="InterPro" id="IPR045046">
    <property type="entry name" value="Vps9-like"/>
</dbReference>
<evidence type="ECO:0000256" key="1">
    <source>
        <dbReference type="ARBA" id="ARBA00004170"/>
    </source>
</evidence>
<feature type="compositionally biased region" description="Low complexity" evidence="7">
    <location>
        <begin position="1271"/>
        <end position="1286"/>
    </location>
</feature>
<keyword evidence="4" id="KW-0254">Endocytosis</keyword>
<feature type="region of interest" description="Disordered" evidence="7">
    <location>
        <begin position="794"/>
        <end position="834"/>
    </location>
</feature>
<dbReference type="Pfam" id="PF00616">
    <property type="entry name" value="RasGAP"/>
    <property type="match status" value="1"/>
</dbReference>
<dbReference type="InterPro" id="IPR037191">
    <property type="entry name" value="VPS9_dom_sf"/>
</dbReference>
<evidence type="ECO:0000313" key="10">
    <source>
        <dbReference type="EMBL" id="CAL1540407.1"/>
    </source>
</evidence>
<feature type="compositionally biased region" description="Polar residues" evidence="7">
    <location>
        <begin position="1064"/>
        <end position="1073"/>
    </location>
</feature>
<dbReference type="Gene3D" id="1.20.1050.80">
    <property type="entry name" value="VPS9 domain"/>
    <property type="match status" value="1"/>
</dbReference>
<reference evidence="10 11" key="1">
    <citation type="submission" date="2024-04" db="EMBL/GenBank/DDBJ databases">
        <authorList>
            <consortium name="Genoscope - CEA"/>
            <person name="William W."/>
        </authorList>
    </citation>
    <scope>NUCLEOTIDE SEQUENCE [LARGE SCALE GENOMIC DNA]</scope>
</reference>
<feature type="region of interest" description="Disordered" evidence="7">
    <location>
        <begin position="905"/>
        <end position="1124"/>
    </location>
</feature>
<dbReference type="GO" id="GO:0016020">
    <property type="term" value="C:membrane"/>
    <property type="evidence" value="ECO:0007669"/>
    <property type="project" value="UniProtKB-SubCell"/>
</dbReference>
<feature type="compositionally biased region" description="Basic and acidic residues" evidence="7">
    <location>
        <begin position="1254"/>
        <end position="1269"/>
    </location>
</feature>
<dbReference type="InterPro" id="IPR041545">
    <property type="entry name" value="DUF5601"/>
</dbReference>
<evidence type="ECO:0000259" key="9">
    <source>
        <dbReference type="PROSITE" id="PS51205"/>
    </source>
</evidence>
<feature type="compositionally biased region" description="Basic and acidic residues" evidence="7">
    <location>
        <begin position="1335"/>
        <end position="1347"/>
    </location>
</feature>
<dbReference type="Pfam" id="PF18151">
    <property type="entry name" value="DUF5601"/>
    <property type="match status" value="1"/>
</dbReference>
<dbReference type="GO" id="GO:0005829">
    <property type="term" value="C:cytosol"/>
    <property type="evidence" value="ECO:0007669"/>
    <property type="project" value="TreeGrafter"/>
</dbReference>
<feature type="region of interest" description="Disordered" evidence="7">
    <location>
        <begin position="709"/>
        <end position="738"/>
    </location>
</feature>
<feature type="domain" description="VPS9" evidence="9">
    <location>
        <begin position="1709"/>
        <end position="1849"/>
    </location>
</feature>
<feature type="compositionally biased region" description="Low complexity" evidence="7">
    <location>
        <begin position="575"/>
        <end position="589"/>
    </location>
</feature>
<feature type="compositionally biased region" description="Basic residues" evidence="7">
    <location>
        <begin position="498"/>
        <end position="508"/>
    </location>
</feature>
<evidence type="ECO:0000256" key="3">
    <source>
        <dbReference type="ARBA" id="ARBA00022468"/>
    </source>
</evidence>
<feature type="region of interest" description="Disordered" evidence="7">
    <location>
        <begin position="457"/>
        <end position="531"/>
    </location>
</feature>
<protein>
    <recommendedName>
        <fullName evidence="12">GTPase-activating protein and VPS9 domain-containing protein 1</fullName>
    </recommendedName>
</protein>
<evidence type="ECO:0000259" key="8">
    <source>
        <dbReference type="PROSITE" id="PS50018"/>
    </source>
</evidence>
<dbReference type="InterPro" id="IPR008936">
    <property type="entry name" value="Rho_GTPase_activation_prot"/>
</dbReference>
<feature type="compositionally biased region" description="Basic and acidic residues" evidence="7">
    <location>
        <begin position="591"/>
        <end position="605"/>
    </location>
</feature>
<comment type="subcellular location">
    <subcellularLocation>
        <location evidence="1">Membrane</location>
        <topology evidence="1">Peripheral membrane protein</topology>
    </subcellularLocation>
</comment>
<feature type="compositionally biased region" description="Polar residues" evidence="7">
    <location>
        <begin position="1084"/>
        <end position="1105"/>
    </location>
</feature>
<evidence type="ECO:0000256" key="4">
    <source>
        <dbReference type="ARBA" id="ARBA00022583"/>
    </source>
</evidence>
<dbReference type="EMBL" id="CAXITT010000380">
    <property type="protein sequence ID" value="CAL1540407.1"/>
    <property type="molecule type" value="Genomic_DNA"/>
</dbReference>
<feature type="compositionally biased region" description="Polar residues" evidence="7">
    <location>
        <begin position="1136"/>
        <end position="1163"/>
    </location>
</feature>
<dbReference type="Gene3D" id="1.10.506.10">
    <property type="entry name" value="GTPase Activation - p120gap, domain 1"/>
    <property type="match status" value="1"/>
</dbReference>
<dbReference type="GO" id="GO:0006897">
    <property type="term" value="P:endocytosis"/>
    <property type="evidence" value="ECO:0007669"/>
    <property type="project" value="UniProtKB-KW"/>
</dbReference>
<keyword evidence="11" id="KW-1185">Reference proteome</keyword>
<evidence type="ECO:0000256" key="5">
    <source>
        <dbReference type="ARBA" id="ARBA00022658"/>
    </source>
</evidence>
<comment type="similarity">
    <text evidence="2">Belongs to the GAPVD1 family.</text>
</comment>
<feature type="compositionally biased region" description="Low complexity" evidence="7">
    <location>
        <begin position="911"/>
        <end position="925"/>
    </location>
</feature>
<feature type="domain" description="Ras-GAP" evidence="8">
    <location>
        <begin position="146"/>
        <end position="355"/>
    </location>
</feature>
<sequence length="1849" mass="203644">MSLTSELLELSQHLQQEHLFVSTEREQLQRLYLNVTLLSERLFHNAWIARQQKVNLQQYLDQGTNAGESLEVYSTNNQLEETNFVDSYKVFSYHDTKYGDLLKFLYENPHVLASLICVAENLGGLNVPRMISLTVTSIYGNCIFQEDEQAVLRLLKTLLDTQVASDENPRRLIRRQNMSFSLVYKHLCESLFSARLFLTAALYDPIMRLLMEDEWFFDIDPDKAVVRFPANEKRRRFGEPGTEENTQKQAQYRSYIVDKLVFLAVRFINSIKANIHCFPPSLGWLVSQVYRVLTERGKVTMQEVRASCADLVFALFICPAICDPEPHGITSDVPISHIARHNLMQMAQIIQVLAISQWEEIDPKVRDLYGRFEKGCMSSVLDLFLEGPWEDITEQVTAVSQAQGTGAKRSAVLLMSGDVRQMIGFLKNTTGHLDDKTPDKKHLEQLLSILPADMPPSAQDNLSLPGGSGVITPSPGPLSAGIISGDSPGTPTSERKLFKSKGQKKKKSVTTAPVLDDLLPEGSESDSKQKTSGDVLVISIYPPGDCPGMLLEKKVLSSVSEVEAKKSCPLPPPSSDSTTTAPPQAAPNPEIQEKRTRFSLSHDQESIGNASDYQEVISEAASSHSVEDENELETDNFSDMMSANVSGRGSPSISGRDTPLSQAGSVEENPAAPQLPVPVPETVRKENRVDVTDRFGKFEIKAELAMERDECKSTVSDTWSTDVLASDSEPPEQNQVDRLEEVAEEISRPLLLGSEPISEISETASDAWSTDVLASDTDEKHSELLKDLEQDLISGDHNEVDGSIGNDEVDDQLDMDQLGAAGGGRSNLTPQHSSDSGDIFSYAFLEGAAKCSEENEKSGNGKKISSIVHHFQSGPNLQLPTIHRLPSQSLKHAEGRVTSVLSTFESASHNASQATSSAAFQSSGARSKTGKERRGSHGAGDDGFNEFDPLASGGSGAGGHRKSKDRWPWNKSSRNSSEQLASSLPAAVDSQAYQNDLPAPTPPTSDRCGRTSSRDSGIDIWVNTNGQMSGSSSRSAAAALMNARSSLDSSTKHPHAPPLPGRSSLDSNLQRLNSIGGIPGMASTPDSGLHSTYISPNSSLDNSTPPLEMDNPLFHMNNSSLNKNKQSVNTDLMFTGEPQTTSTVTSMNNEDSLSLTDSVSGNESGVRDSEGGKYKNRKSRRSTPQIEVTDIFKTISIIENEGDGEDQEDAEVANIGEQQISNLNERRMSSALIEPFDPFSSTSDDLVTPSLKDSTIRFKDPVSRTREGSVSKGAGLAAKPGGLPSAGDDRKRLEPEASGRPRKDSTGSTVSGSSLKFACDVPGKEPAPDSVSIVSEDKDFTDGERQKKSGGGGFLRNMKDKIHRGIKRKNTKFDKDLDAAEADGSPKQAPQGASSKDSSSLPHQESTDDILAKYRTPKKAPAKPGNSNNSNNNNTSSVNNNSGVNRPDSVDGAATGGRGSVACGNDGQAVLDDAGPQFLDPNNLETCPAFMDAKKKLRLVLSMGDVYFGIGQVQSSSPRDGFSIRENELINILNAQLAEAINLQNKDLVAQLYEVIRCIKMFDGDGCKKLLKSMREDYRNRAAYVAYLVRCRQGLLATRHQLQRLLNRINREKEICSKHLSNICARNFLEKREKHMWKFITEFQKLSMSDEKIDHVEKFLLFLYQEMSTDPLWKAATDKQIEDGRQAVERFLMSRIYTHAMFPNGDGDILRDQLLQEHLKKLSKVITPSHKDLRIPRMYHLECPWPAAQKEIYMINAYRTPKDKIQCVLRCSQTIMNLLSMANEKSVPAADDFMPVLIYVIIKANPFGLLSTIQYVNSFYENRLQGEEQYWWLQMTSAVEFIKTMEYST</sequence>
<dbReference type="Proteomes" id="UP001497497">
    <property type="component" value="Unassembled WGS sequence"/>
</dbReference>